<dbReference type="RefSeq" id="WP_306975839.1">
    <property type="nucleotide sequence ID" value="NZ_JAUSTQ010000004.1"/>
</dbReference>
<comment type="caution">
    <text evidence="2">The sequence shown here is derived from an EMBL/GenBank/DDBJ whole genome shotgun (WGS) entry which is preliminary data.</text>
</comment>
<evidence type="ECO:0000313" key="2">
    <source>
        <dbReference type="EMBL" id="MDQ0159396.1"/>
    </source>
</evidence>
<sequence>MNIKGKTIVGIMIAVVIIMAFVIYFMFSYFDEKDLIDEAQHNSPEVKHRLVS</sequence>
<feature type="transmembrane region" description="Helical" evidence="1">
    <location>
        <begin position="7"/>
        <end position="27"/>
    </location>
</feature>
<organism evidence="2 3">
    <name type="scientific">Alkalibacillus salilacus</name>
    <dbReference type="NCBI Taxonomy" id="284582"/>
    <lineage>
        <taxon>Bacteria</taxon>
        <taxon>Bacillati</taxon>
        <taxon>Bacillota</taxon>
        <taxon>Bacilli</taxon>
        <taxon>Bacillales</taxon>
        <taxon>Bacillaceae</taxon>
        <taxon>Alkalibacillus</taxon>
    </lineage>
</organism>
<dbReference type="EMBL" id="JAUSTQ010000004">
    <property type="protein sequence ID" value="MDQ0159396.1"/>
    <property type="molecule type" value="Genomic_DNA"/>
</dbReference>
<dbReference type="Proteomes" id="UP001224359">
    <property type="component" value="Unassembled WGS sequence"/>
</dbReference>
<protein>
    <submittedName>
        <fullName evidence="2">C4-dicarboxylate transporter</fullName>
    </submittedName>
</protein>
<evidence type="ECO:0000313" key="3">
    <source>
        <dbReference type="Proteomes" id="UP001224359"/>
    </source>
</evidence>
<keyword evidence="1" id="KW-1133">Transmembrane helix</keyword>
<proteinExistence type="predicted"/>
<accession>A0ABT9VEJ6</accession>
<name>A0ABT9VEJ6_9BACI</name>
<evidence type="ECO:0000256" key="1">
    <source>
        <dbReference type="SAM" id="Phobius"/>
    </source>
</evidence>
<keyword evidence="3" id="KW-1185">Reference proteome</keyword>
<keyword evidence="1" id="KW-0472">Membrane</keyword>
<keyword evidence="1" id="KW-0812">Transmembrane</keyword>
<gene>
    <name evidence="2" type="ORF">J2S77_001360</name>
</gene>
<reference evidence="2 3" key="1">
    <citation type="submission" date="2023-07" db="EMBL/GenBank/DDBJ databases">
        <title>Genomic Encyclopedia of Type Strains, Phase IV (KMG-IV): sequencing the most valuable type-strain genomes for metagenomic binning, comparative biology and taxonomic classification.</title>
        <authorList>
            <person name="Goeker M."/>
        </authorList>
    </citation>
    <scope>NUCLEOTIDE SEQUENCE [LARGE SCALE GENOMIC DNA]</scope>
    <source>
        <strain evidence="2 3">DSM 16460</strain>
    </source>
</reference>